<comment type="caution">
    <text evidence="1">The sequence shown here is derived from an EMBL/GenBank/DDBJ whole genome shotgun (WGS) entry which is preliminary data.</text>
</comment>
<dbReference type="EMBL" id="MU069515">
    <property type="protein sequence ID" value="KAF5840394.1"/>
    <property type="molecule type" value="Genomic_DNA"/>
</dbReference>
<proteinExistence type="predicted"/>
<keyword evidence="2" id="KW-1185">Reference proteome</keyword>
<gene>
    <name evidence="1" type="ORF">DUNSADRAFT_16942</name>
</gene>
<sequence length="72" mass="8195">MLSDLAYSLPSCLGMYCWIEHALTEHYACAFVHRCGVGMLEMTLASPRAMASPCLMSCSPLKRRFCWQDTDW</sequence>
<protein>
    <submittedName>
        <fullName evidence="1">Uncharacterized protein</fullName>
    </submittedName>
</protein>
<name>A0ABQ7H0N8_DUNSA</name>
<organism evidence="1 2">
    <name type="scientific">Dunaliella salina</name>
    <name type="common">Green alga</name>
    <name type="synonym">Protococcus salinus</name>
    <dbReference type="NCBI Taxonomy" id="3046"/>
    <lineage>
        <taxon>Eukaryota</taxon>
        <taxon>Viridiplantae</taxon>
        <taxon>Chlorophyta</taxon>
        <taxon>core chlorophytes</taxon>
        <taxon>Chlorophyceae</taxon>
        <taxon>CS clade</taxon>
        <taxon>Chlamydomonadales</taxon>
        <taxon>Dunaliellaceae</taxon>
        <taxon>Dunaliella</taxon>
    </lineage>
</organism>
<reference evidence="1" key="1">
    <citation type="submission" date="2017-08" db="EMBL/GenBank/DDBJ databases">
        <authorList>
            <person name="Polle J.E."/>
            <person name="Barry K."/>
            <person name="Cushman J."/>
            <person name="Schmutz J."/>
            <person name="Tran D."/>
            <person name="Hathwaick L.T."/>
            <person name="Yim W.C."/>
            <person name="Jenkins J."/>
            <person name="Mckie-Krisberg Z.M."/>
            <person name="Prochnik S."/>
            <person name="Lindquist E."/>
            <person name="Dockter R.B."/>
            <person name="Adam C."/>
            <person name="Molina H."/>
            <person name="Bunkerborg J."/>
            <person name="Jin E."/>
            <person name="Buchheim M."/>
            <person name="Magnuson J."/>
        </authorList>
    </citation>
    <scope>NUCLEOTIDE SEQUENCE</scope>
    <source>
        <strain evidence="1">CCAP 19/18</strain>
    </source>
</reference>
<evidence type="ECO:0000313" key="2">
    <source>
        <dbReference type="Proteomes" id="UP000815325"/>
    </source>
</evidence>
<evidence type="ECO:0000313" key="1">
    <source>
        <dbReference type="EMBL" id="KAF5840394.1"/>
    </source>
</evidence>
<accession>A0ABQ7H0N8</accession>
<dbReference type="Proteomes" id="UP000815325">
    <property type="component" value="Unassembled WGS sequence"/>
</dbReference>